<dbReference type="GO" id="GO:0005634">
    <property type="term" value="C:nucleus"/>
    <property type="evidence" value="ECO:0007669"/>
    <property type="project" value="TreeGrafter"/>
</dbReference>
<dbReference type="InterPro" id="IPR001752">
    <property type="entry name" value="Kinesin_motor_dom"/>
</dbReference>
<evidence type="ECO:0000256" key="1">
    <source>
        <dbReference type="ARBA" id="ARBA00022701"/>
    </source>
</evidence>
<organism evidence="10 11">
    <name type="scientific">Letharia lupina</name>
    <dbReference type="NCBI Taxonomy" id="560253"/>
    <lineage>
        <taxon>Eukaryota</taxon>
        <taxon>Fungi</taxon>
        <taxon>Dikarya</taxon>
        <taxon>Ascomycota</taxon>
        <taxon>Pezizomycotina</taxon>
        <taxon>Lecanoromycetes</taxon>
        <taxon>OSLEUM clade</taxon>
        <taxon>Lecanoromycetidae</taxon>
        <taxon>Lecanorales</taxon>
        <taxon>Lecanorineae</taxon>
        <taxon>Parmeliaceae</taxon>
        <taxon>Letharia</taxon>
    </lineage>
</organism>
<dbReference type="Gene3D" id="3.40.850.10">
    <property type="entry name" value="Kinesin motor domain"/>
    <property type="match status" value="1"/>
</dbReference>
<reference evidence="10 11" key="1">
    <citation type="journal article" date="2020" name="Genomics">
        <title>Complete, high-quality genomes from long-read metagenomic sequencing of two wolf lichen thalli reveals enigmatic genome architecture.</title>
        <authorList>
            <person name="McKenzie S.K."/>
            <person name="Walston R.F."/>
            <person name="Allen J.L."/>
        </authorList>
    </citation>
    <scope>NUCLEOTIDE SEQUENCE [LARGE SCALE GENOMIC DNA]</scope>
    <source>
        <strain evidence="10">WasteWater1</strain>
    </source>
</reference>
<dbReference type="InterPro" id="IPR019821">
    <property type="entry name" value="Kinesin_motor_CS"/>
</dbReference>
<evidence type="ECO:0000256" key="4">
    <source>
        <dbReference type="ARBA" id="ARBA00023175"/>
    </source>
</evidence>
<dbReference type="PANTHER" id="PTHR24115">
    <property type="entry name" value="KINESIN-RELATED"/>
    <property type="match status" value="1"/>
</dbReference>
<dbReference type="RefSeq" id="XP_037154373.1">
    <property type="nucleotide sequence ID" value="XM_037300525.1"/>
</dbReference>
<feature type="region of interest" description="Disordered" evidence="8">
    <location>
        <begin position="636"/>
        <end position="665"/>
    </location>
</feature>
<evidence type="ECO:0000256" key="7">
    <source>
        <dbReference type="SAM" id="Coils"/>
    </source>
</evidence>
<dbReference type="GO" id="GO:0005871">
    <property type="term" value="C:kinesin complex"/>
    <property type="evidence" value="ECO:0007669"/>
    <property type="project" value="TreeGrafter"/>
</dbReference>
<comment type="similarity">
    <text evidence="5 6">Belongs to the TRAFAC class myosin-kinesin ATPase superfamily. Kinesin family.</text>
</comment>
<keyword evidence="4 5" id="KW-0505">Motor protein</keyword>
<evidence type="ECO:0000256" key="8">
    <source>
        <dbReference type="SAM" id="MobiDB-lite"/>
    </source>
</evidence>
<keyword evidence="1 6" id="KW-0493">Microtubule</keyword>
<dbReference type="InterPro" id="IPR027417">
    <property type="entry name" value="P-loop_NTPase"/>
</dbReference>
<dbReference type="Pfam" id="PF00225">
    <property type="entry name" value="Kinesin"/>
    <property type="match status" value="1"/>
</dbReference>
<feature type="domain" description="Kinesin motor" evidence="9">
    <location>
        <begin position="15"/>
        <end position="474"/>
    </location>
</feature>
<dbReference type="GeneID" id="59338059"/>
<keyword evidence="2 5" id="KW-0547">Nucleotide-binding</keyword>
<dbReference type="EMBL" id="JACCJB010000007">
    <property type="protein sequence ID" value="KAF6225664.1"/>
    <property type="molecule type" value="Genomic_DNA"/>
</dbReference>
<evidence type="ECO:0000313" key="11">
    <source>
        <dbReference type="Proteomes" id="UP000593566"/>
    </source>
</evidence>
<dbReference type="GO" id="GO:0008017">
    <property type="term" value="F:microtubule binding"/>
    <property type="evidence" value="ECO:0007669"/>
    <property type="project" value="InterPro"/>
</dbReference>
<dbReference type="GO" id="GO:0005524">
    <property type="term" value="F:ATP binding"/>
    <property type="evidence" value="ECO:0007669"/>
    <property type="project" value="UniProtKB-UniRule"/>
</dbReference>
<accession>A0A8H6FF84</accession>
<evidence type="ECO:0000313" key="10">
    <source>
        <dbReference type="EMBL" id="KAF6225664.1"/>
    </source>
</evidence>
<proteinExistence type="inferred from homology"/>
<dbReference type="GO" id="GO:0016887">
    <property type="term" value="F:ATP hydrolysis activity"/>
    <property type="evidence" value="ECO:0007669"/>
    <property type="project" value="TreeGrafter"/>
</dbReference>
<dbReference type="GO" id="GO:0005874">
    <property type="term" value="C:microtubule"/>
    <property type="evidence" value="ECO:0007669"/>
    <property type="project" value="UniProtKB-KW"/>
</dbReference>
<feature type="binding site" evidence="5">
    <location>
        <begin position="122"/>
        <end position="129"/>
    </location>
    <ligand>
        <name>ATP</name>
        <dbReference type="ChEBI" id="CHEBI:30616"/>
    </ligand>
</feature>
<comment type="caution">
    <text evidence="10">The sequence shown here is derived from an EMBL/GenBank/DDBJ whole genome shotgun (WGS) entry which is preliminary data.</text>
</comment>
<dbReference type="AlphaFoldDB" id="A0A8H6FF84"/>
<sequence length="719" mass="79948">MAATDQSHKASPTSLFQVYLRLRPPPSPLVQLTQQSLYPLLAPSERYLTVEAPGKESQDGMPTHITIHPPSDSRKRAVEKFAFTKVFEEQAEQIDIFRGTGVVPLIEGVLGEGRDGLLATLGVTGSGKSHTILGSKSQRGLTQLSLDLLYRSLDTQTLHSANHPSLIASLNATDASEAQIFSASGFLDNVYGDCLQEPSRSRAPTPMMDPAFTPSVPKRKLPQRPSALPQFPNISDLAFSVEPNAEYAILVSMYEVYNDRIFDLLSVPSNQKDLRRRHLLFKSTEASPDRKVVAGLRKVVCGSYEEALIVLETGLMERRVAGTGSNSVSSRSHGFFCVEVKRRPRGGLSNSWTGSQLTVVDLAGSERARNAKTAGATLAEAGKINESLMYLGQCLQMQSDSNDGTKPTLVPFRQCKLTELLFSNSFPSSSHHHATHTTHHRNAQKAIMIVTADPLNEFNATSQILRYSALAREVTVPRIPSVSSTILSNTTGRTPSGQTLPPAAHTDEAVVEMAFSEIARLNEEVEILNVKLTEQEERRREAEENWQKAEEKAEQIEMEVREECWGEMERRTAEERRRWMGAWGEEADRNYEHLDRKLEILTQGIEIHEDAIDQDTRTTELENENEALRRKLEALERDLQCRSPTKAPRKPQLSSPSKDYGPTALGTALSKLNGMSLIDAAAYKAQSPGKTPGKKMRKLTARKWDLMDENEMDAFENHY</sequence>
<gene>
    <name evidence="10" type="ORF">HO133_009664</name>
</gene>
<dbReference type="PROSITE" id="PS00411">
    <property type="entry name" value="KINESIN_MOTOR_1"/>
    <property type="match status" value="1"/>
</dbReference>
<keyword evidence="3 5" id="KW-0067">ATP-binding</keyword>
<evidence type="ECO:0000256" key="3">
    <source>
        <dbReference type="ARBA" id="ARBA00022840"/>
    </source>
</evidence>
<evidence type="ECO:0000259" key="9">
    <source>
        <dbReference type="PROSITE" id="PS50067"/>
    </source>
</evidence>
<dbReference type="InterPro" id="IPR036961">
    <property type="entry name" value="Kinesin_motor_dom_sf"/>
</dbReference>
<dbReference type="PANTHER" id="PTHR24115:SF1008">
    <property type="entry name" value="KINESIN-LIKE PROTEIN SUBITO"/>
    <property type="match status" value="1"/>
</dbReference>
<evidence type="ECO:0000256" key="5">
    <source>
        <dbReference type="PROSITE-ProRule" id="PRU00283"/>
    </source>
</evidence>
<evidence type="ECO:0000256" key="6">
    <source>
        <dbReference type="RuleBase" id="RU000394"/>
    </source>
</evidence>
<feature type="coiled-coil region" evidence="7">
    <location>
        <begin position="511"/>
        <end position="559"/>
    </location>
</feature>
<keyword evidence="11" id="KW-1185">Reference proteome</keyword>
<dbReference type="GO" id="GO:0007018">
    <property type="term" value="P:microtubule-based movement"/>
    <property type="evidence" value="ECO:0007669"/>
    <property type="project" value="InterPro"/>
</dbReference>
<dbReference type="SUPFAM" id="SSF52540">
    <property type="entry name" value="P-loop containing nucleoside triphosphate hydrolases"/>
    <property type="match status" value="1"/>
</dbReference>
<dbReference type="SMART" id="SM00129">
    <property type="entry name" value="KISc"/>
    <property type="match status" value="1"/>
</dbReference>
<protein>
    <recommendedName>
        <fullName evidence="6">Kinesin-like protein</fullName>
    </recommendedName>
</protein>
<keyword evidence="7" id="KW-0175">Coiled coil</keyword>
<dbReference type="PRINTS" id="PR00380">
    <property type="entry name" value="KINESINHEAVY"/>
</dbReference>
<dbReference type="GO" id="GO:0003777">
    <property type="term" value="F:microtubule motor activity"/>
    <property type="evidence" value="ECO:0007669"/>
    <property type="project" value="InterPro"/>
</dbReference>
<dbReference type="FunFam" id="3.40.850.10:FF:000091">
    <property type="entry name" value="Kinesin family protein"/>
    <property type="match status" value="1"/>
</dbReference>
<dbReference type="InterPro" id="IPR027640">
    <property type="entry name" value="Kinesin-like_fam"/>
</dbReference>
<evidence type="ECO:0000256" key="2">
    <source>
        <dbReference type="ARBA" id="ARBA00022741"/>
    </source>
</evidence>
<name>A0A8H6FF84_9LECA</name>
<dbReference type="PROSITE" id="PS50067">
    <property type="entry name" value="KINESIN_MOTOR_2"/>
    <property type="match status" value="1"/>
</dbReference>
<dbReference type="Proteomes" id="UP000593566">
    <property type="component" value="Unassembled WGS sequence"/>
</dbReference>